<dbReference type="Pfam" id="PF01205">
    <property type="entry name" value="Impact_N"/>
    <property type="match status" value="1"/>
</dbReference>
<dbReference type="InterPro" id="IPR015796">
    <property type="entry name" value="Impact_YigZ-like"/>
</dbReference>
<dbReference type="SUPFAM" id="SSF54211">
    <property type="entry name" value="Ribosomal protein S5 domain 2-like"/>
    <property type="match status" value="1"/>
</dbReference>
<gene>
    <name evidence="4" type="ORF">ACFP1H_09985</name>
</gene>
<dbReference type="NCBIfam" id="TIGR00257">
    <property type="entry name" value="IMPACT_YIGZ"/>
    <property type="match status" value="1"/>
</dbReference>
<organism evidence="4 5">
    <name type="scientific">Secundilactobacillus hailunensis</name>
    <dbReference type="NCBI Taxonomy" id="2559923"/>
    <lineage>
        <taxon>Bacteria</taxon>
        <taxon>Bacillati</taxon>
        <taxon>Bacillota</taxon>
        <taxon>Bacilli</taxon>
        <taxon>Lactobacillales</taxon>
        <taxon>Lactobacillaceae</taxon>
        <taxon>Secundilactobacillus</taxon>
    </lineage>
</organism>
<evidence type="ECO:0000313" key="5">
    <source>
        <dbReference type="Proteomes" id="UP001596190"/>
    </source>
</evidence>
<dbReference type="InterPro" id="IPR020569">
    <property type="entry name" value="UPF0029_Impact_CS"/>
</dbReference>
<dbReference type="InterPro" id="IPR020568">
    <property type="entry name" value="Ribosomal_Su5_D2-typ_SF"/>
</dbReference>
<dbReference type="Proteomes" id="UP001596190">
    <property type="component" value="Unassembled WGS sequence"/>
</dbReference>
<keyword evidence="5" id="KW-1185">Reference proteome</keyword>
<reference evidence="5" key="1">
    <citation type="journal article" date="2019" name="Int. J. Syst. Evol. Microbiol.">
        <title>The Global Catalogue of Microorganisms (GCM) 10K type strain sequencing project: providing services to taxonomists for standard genome sequencing and annotation.</title>
        <authorList>
            <consortium name="The Broad Institute Genomics Platform"/>
            <consortium name="The Broad Institute Genome Sequencing Center for Infectious Disease"/>
            <person name="Wu L."/>
            <person name="Ma J."/>
        </authorList>
    </citation>
    <scope>NUCLEOTIDE SEQUENCE [LARGE SCALE GENOMIC DNA]</scope>
    <source>
        <strain evidence="5">CCM 8950</strain>
    </source>
</reference>
<dbReference type="Gene3D" id="3.30.230.30">
    <property type="entry name" value="Impact, N-terminal domain"/>
    <property type="match status" value="1"/>
</dbReference>
<protein>
    <submittedName>
        <fullName evidence="4">YigZ family protein</fullName>
    </submittedName>
</protein>
<dbReference type="PANTHER" id="PTHR16301:SF20">
    <property type="entry name" value="IMPACT FAMILY MEMBER YIGZ"/>
    <property type="match status" value="1"/>
</dbReference>
<feature type="domain" description="UPF0029" evidence="3">
    <location>
        <begin position="140"/>
        <end position="195"/>
    </location>
</feature>
<dbReference type="InterPro" id="IPR015269">
    <property type="entry name" value="UPF0029_Impact_C"/>
</dbReference>
<dbReference type="Gene3D" id="3.30.70.240">
    <property type="match status" value="1"/>
</dbReference>
<dbReference type="InterPro" id="IPR023582">
    <property type="entry name" value="Impact"/>
</dbReference>
<evidence type="ECO:0000259" key="3">
    <source>
        <dbReference type="Pfam" id="PF09186"/>
    </source>
</evidence>
<comment type="caution">
    <text evidence="4">The sequence shown here is derived from an EMBL/GenBank/DDBJ whole genome shotgun (WGS) entry which is preliminary data.</text>
</comment>
<dbReference type="PANTHER" id="PTHR16301">
    <property type="entry name" value="IMPACT-RELATED"/>
    <property type="match status" value="1"/>
</dbReference>
<dbReference type="RefSeq" id="WP_137631604.1">
    <property type="nucleotide sequence ID" value="NZ_BJDO01000044.1"/>
</dbReference>
<dbReference type="InterPro" id="IPR001498">
    <property type="entry name" value="Impact_N"/>
</dbReference>
<evidence type="ECO:0000313" key="4">
    <source>
        <dbReference type="EMBL" id="MFC6254905.1"/>
    </source>
</evidence>
<feature type="domain" description="Impact N-terminal" evidence="2">
    <location>
        <begin position="19"/>
        <end position="124"/>
    </location>
</feature>
<comment type="similarity">
    <text evidence="1">Belongs to the IMPACT family.</text>
</comment>
<dbReference type="InterPro" id="IPR036956">
    <property type="entry name" value="Impact_N_sf"/>
</dbReference>
<accession>A0ABW1T9Z3</accession>
<dbReference type="EMBL" id="JBHSSA010000106">
    <property type="protein sequence ID" value="MFC6254905.1"/>
    <property type="molecule type" value="Genomic_DNA"/>
</dbReference>
<evidence type="ECO:0000259" key="2">
    <source>
        <dbReference type="Pfam" id="PF01205"/>
    </source>
</evidence>
<sequence>MSKNYLTIKASGSHELEIKKSRFICSVQRATTKETADAFIESVRQANPKANHNCFAYMLGEHDEIQRESDDGEPSGTAGVPILEVLKQMALHDVVAVVTRYFGGTKLGAGGLIRAYSNSTSRAIEQVGLVKKVLQQDLTLTVSYANYEKLSYHLKQQQINVVNTDYGSDVQVTIAADLAIVDQVQTNIMNLLSGQVTIKTGDEHYHEVDVPVYPDTDAAKN</sequence>
<dbReference type="Pfam" id="PF09186">
    <property type="entry name" value="DUF1949"/>
    <property type="match status" value="1"/>
</dbReference>
<proteinExistence type="inferred from homology"/>
<evidence type="ECO:0000256" key="1">
    <source>
        <dbReference type="ARBA" id="ARBA00007665"/>
    </source>
</evidence>
<dbReference type="InterPro" id="IPR035647">
    <property type="entry name" value="EFG_III/V"/>
</dbReference>
<dbReference type="SUPFAM" id="SSF54980">
    <property type="entry name" value="EF-G C-terminal domain-like"/>
    <property type="match status" value="1"/>
</dbReference>
<name>A0ABW1T9Z3_9LACO</name>
<dbReference type="PROSITE" id="PS00910">
    <property type="entry name" value="UPF0029"/>
    <property type="match status" value="1"/>
</dbReference>